<dbReference type="EMBL" id="CAFBLZ010000046">
    <property type="protein sequence ID" value="CAB4885607.1"/>
    <property type="molecule type" value="Genomic_DNA"/>
</dbReference>
<feature type="transmembrane region" description="Helical" evidence="1">
    <location>
        <begin position="172"/>
        <end position="194"/>
    </location>
</feature>
<keyword evidence="1" id="KW-1133">Transmembrane helix</keyword>
<organism evidence="2">
    <name type="scientific">freshwater metagenome</name>
    <dbReference type="NCBI Taxonomy" id="449393"/>
    <lineage>
        <taxon>unclassified sequences</taxon>
        <taxon>metagenomes</taxon>
        <taxon>ecological metagenomes</taxon>
    </lineage>
</organism>
<name>A0A6J7EQ53_9ZZZZ</name>
<accession>A0A6J7EQ53</accession>
<reference evidence="2" key="1">
    <citation type="submission" date="2020-05" db="EMBL/GenBank/DDBJ databases">
        <authorList>
            <person name="Chiriac C."/>
            <person name="Salcher M."/>
            <person name="Ghai R."/>
            <person name="Kavagutti S V."/>
        </authorList>
    </citation>
    <scope>NUCLEOTIDE SEQUENCE</scope>
</reference>
<sequence>MFPLMANAKSEVTPVRKKAVAKKAVAKKAVVKKVAAPAKARSRKKVGGNPELAEKIRAWGKKRRMPKDPYLNGIADAIENDEDLVVWASTDVLAIFPHAFIKPAETRLYSMLVLLRNILVFVPVALTWLAISKATTAFAIYTAKQTGSIANFLQFWEDGYGYLAEEWTISKVAILDFYIIAAVIILTLITPIMAHNAEDRAEKEELDAERERIGLAVEVMAFLFDKREVNSVTMNSALNRSVANLRTSSKALNDAAKRIEKISKSLPNNANIIQEIRKIGK</sequence>
<keyword evidence="1" id="KW-0472">Membrane</keyword>
<proteinExistence type="predicted"/>
<protein>
    <submittedName>
        <fullName evidence="2">Unannotated protein</fullName>
    </submittedName>
</protein>
<feature type="transmembrane region" description="Helical" evidence="1">
    <location>
        <begin position="108"/>
        <end position="131"/>
    </location>
</feature>
<gene>
    <name evidence="2" type="ORF">UFOPK3482_00655</name>
</gene>
<dbReference type="AlphaFoldDB" id="A0A6J7EQ53"/>
<evidence type="ECO:0000313" key="2">
    <source>
        <dbReference type="EMBL" id="CAB4885607.1"/>
    </source>
</evidence>
<evidence type="ECO:0000256" key="1">
    <source>
        <dbReference type="SAM" id="Phobius"/>
    </source>
</evidence>
<keyword evidence="1" id="KW-0812">Transmembrane</keyword>